<reference evidence="1 2" key="1">
    <citation type="journal article" date="2011" name="J. Bacteriol.">
        <title>Complete genome sequence of the cellulose-degrading bacterium Cellulosilyticum lentocellum.</title>
        <authorList>
            <consortium name="US DOE Joint Genome Institute"/>
            <person name="Miller D.A."/>
            <person name="Suen G."/>
            <person name="Bruce D."/>
            <person name="Copeland A."/>
            <person name="Cheng J.F."/>
            <person name="Detter C."/>
            <person name="Goodwin L.A."/>
            <person name="Han C.S."/>
            <person name="Hauser L.J."/>
            <person name="Land M.L."/>
            <person name="Lapidus A."/>
            <person name="Lucas S."/>
            <person name="Meincke L."/>
            <person name="Pitluck S."/>
            <person name="Tapia R."/>
            <person name="Teshima H."/>
            <person name="Woyke T."/>
            <person name="Fox B.G."/>
            <person name="Angert E.R."/>
            <person name="Currie C.R."/>
        </authorList>
    </citation>
    <scope>NUCLEOTIDE SEQUENCE [LARGE SCALE GENOMIC DNA]</scope>
    <source>
        <strain evidence="2">ATCC 49066 / DSM 5427 / NCIMB 11756 / RHM5</strain>
    </source>
</reference>
<keyword evidence="2" id="KW-1185">Reference proteome</keyword>
<organism evidence="1 2">
    <name type="scientific">Cellulosilyticum lentocellum (strain ATCC 49066 / DSM 5427 / NCIMB 11756 / RHM5)</name>
    <name type="common">Clostridium lentocellum</name>
    <dbReference type="NCBI Taxonomy" id="642492"/>
    <lineage>
        <taxon>Bacteria</taxon>
        <taxon>Bacillati</taxon>
        <taxon>Bacillota</taxon>
        <taxon>Clostridia</taxon>
        <taxon>Lachnospirales</taxon>
        <taxon>Cellulosilyticaceae</taxon>
        <taxon>Cellulosilyticum</taxon>
    </lineage>
</organism>
<name>F2JNV4_CELLD</name>
<dbReference type="Proteomes" id="UP000008467">
    <property type="component" value="Chromosome"/>
</dbReference>
<evidence type="ECO:0000313" key="2">
    <source>
        <dbReference type="Proteomes" id="UP000008467"/>
    </source>
</evidence>
<protein>
    <submittedName>
        <fullName evidence="1">Uncharacterized protein</fullName>
    </submittedName>
</protein>
<dbReference type="HOGENOM" id="CLU_3041675_0_0_9"/>
<dbReference type="STRING" id="642492.Clole_0719"/>
<accession>F2JNV4</accession>
<gene>
    <name evidence="1" type="ordered locus">Clole_0719</name>
</gene>
<dbReference type="RefSeq" id="WP_013655753.1">
    <property type="nucleotide sequence ID" value="NC_015275.1"/>
</dbReference>
<dbReference type="KEGG" id="cle:Clole_0719"/>
<evidence type="ECO:0000313" key="1">
    <source>
        <dbReference type="EMBL" id="ADZ82452.1"/>
    </source>
</evidence>
<dbReference type="EMBL" id="CP002582">
    <property type="protein sequence ID" value="ADZ82452.1"/>
    <property type="molecule type" value="Genomic_DNA"/>
</dbReference>
<sequence>MEKLNEVEKEKLKKRFESTTRMLEELPELEQRYVAGIIAGLYFRSTSKTEVKGA</sequence>
<proteinExistence type="predicted"/>
<dbReference type="AlphaFoldDB" id="F2JNV4"/>